<keyword evidence="4" id="KW-1185">Reference proteome</keyword>
<gene>
    <name evidence="3" type="ORF">JD292_00855</name>
</gene>
<protein>
    <submittedName>
        <fullName evidence="3">Uncharacterized protein</fullName>
    </submittedName>
</protein>
<dbReference type="Proteomes" id="UP000618733">
    <property type="component" value="Unassembled WGS sequence"/>
</dbReference>
<keyword evidence="2" id="KW-0812">Transmembrane</keyword>
<reference evidence="3" key="1">
    <citation type="submission" date="2020-12" db="EMBL/GenBank/DDBJ databases">
        <title>Leucobacter sp. CAS2, isolated from Chromium sludge.</title>
        <authorList>
            <person name="Xu Z."/>
        </authorList>
    </citation>
    <scope>NUCLEOTIDE SEQUENCE</scope>
    <source>
        <strain evidence="3">CSA2</strain>
    </source>
</reference>
<dbReference type="AlphaFoldDB" id="A0A934QAP5"/>
<dbReference type="EMBL" id="JAEHOI010000001">
    <property type="protein sequence ID" value="MBK0420628.1"/>
    <property type="molecule type" value="Genomic_DNA"/>
</dbReference>
<name>A0A934QAP5_9MICO</name>
<accession>A0A934QAP5</accession>
<evidence type="ECO:0000256" key="1">
    <source>
        <dbReference type="SAM" id="MobiDB-lite"/>
    </source>
</evidence>
<evidence type="ECO:0000313" key="3">
    <source>
        <dbReference type="EMBL" id="MBK0420628.1"/>
    </source>
</evidence>
<evidence type="ECO:0000256" key="2">
    <source>
        <dbReference type="SAM" id="Phobius"/>
    </source>
</evidence>
<proteinExistence type="predicted"/>
<dbReference type="RefSeq" id="WP_200130840.1">
    <property type="nucleotide sequence ID" value="NZ_JAEHOI010000001.1"/>
</dbReference>
<comment type="caution">
    <text evidence="3">The sequence shown here is derived from an EMBL/GenBank/DDBJ whole genome shotgun (WGS) entry which is preliminary data.</text>
</comment>
<organism evidence="3 4">
    <name type="scientific">Leucobacter edaphi</name>
    <dbReference type="NCBI Taxonomy" id="2796472"/>
    <lineage>
        <taxon>Bacteria</taxon>
        <taxon>Bacillati</taxon>
        <taxon>Actinomycetota</taxon>
        <taxon>Actinomycetes</taxon>
        <taxon>Micrococcales</taxon>
        <taxon>Microbacteriaceae</taxon>
        <taxon>Leucobacter</taxon>
    </lineage>
</organism>
<keyword evidence="2" id="KW-0472">Membrane</keyword>
<keyword evidence="2" id="KW-1133">Transmembrane helix</keyword>
<feature type="region of interest" description="Disordered" evidence="1">
    <location>
        <begin position="1"/>
        <end position="46"/>
    </location>
</feature>
<sequence>MSGQPNAPHDVNGTGQRTEPGAHDTTEPAQAASAGRTKARPTPAVKRKRLSARLGMVLGTVAVLALTAGIVFLTLPKPPPLGAASDLPSTGLESWAQTSDRLGMSQGWKDLNEAMADGDREKFLSYAEPAAREGMARWWDGTKKVGWTLGFALPGARVDEKSNETVQQMTLGAQLAFSAHADRGSGLSASGLKLTQSYQYDVTYKVNEGDDLKIATFKPTADNWMPWDDGEIYVVKRPHVVLFGMASEKKLVDSTADVAEESAVIALDSLKKLGGTAPVKGFVAAITDDEKRFSRWYGPNQAAFDVAGIATQTLKPGSEVLELDPEIATGDGNSGMLVTMSPKSVNHRKETFVHEFGHVIHETAAPDEGAFSYNSEQKVEGFARYFENVAGVGSGYFTDPRTAQNILEKGDGALSDEIFNSKDAGLFYDAAGSYYQFVADSGGNAWDIALKWNGSESLISLGTEQNKKFSVENWQAWVREQTGG</sequence>
<evidence type="ECO:0000313" key="4">
    <source>
        <dbReference type="Proteomes" id="UP000618733"/>
    </source>
</evidence>
<feature type="transmembrane region" description="Helical" evidence="2">
    <location>
        <begin position="54"/>
        <end position="75"/>
    </location>
</feature>